<dbReference type="InterPro" id="IPR036390">
    <property type="entry name" value="WH_DNA-bd_sf"/>
</dbReference>
<protein>
    <submittedName>
        <fullName evidence="5">GntR family transcriptional regulator</fullName>
    </submittedName>
</protein>
<dbReference type="InterPro" id="IPR000524">
    <property type="entry name" value="Tscrpt_reg_HTH_GntR"/>
</dbReference>
<keyword evidence="2" id="KW-0238">DNA-binding</keyword>
<dbReference type="Proteomes" id="UP000820669">
    <property type="component" value="Unassembled WGS sequence"/>
</dbReference>
<dbReference type="InterPro" id="IPR050679">
    <property type="entry name" value="Bact_HTH_transcr_reg"/>
</dbReference>
<evidence type="ECO:0000313" key="6">
    <source>
        <dbReference type="Proteomes" id="UP000820669"/>
    </source>
</evidence>
<dbReference type="Pfam" id="PF00392">
    <property type="entry name" value="GntR"/>
    <property type="match status" value="1"/>
</dbReference>
<dbReference type="PANTHER" id="PTHR44846">
    <property type="entry name" value="MANNOSYL-D-GLYCERATE TRANSPORT/METABOLISM SYSTEM REPRESSOR MNGR-RELATED"/>
    <property type="match status" value="1"/>
</dbReference>
<dbReference type="SMART" id="SM00866">
    <property type="entry name" value="UTRA"/>
    <property type="match status" value="1"/>
</dbReference>
<dbReference type="InterPro" id="IPR036388">
    <property type="entry name" value="WH-like_DNA-bd_sf"/>
</dbReference>
<sequence>MVQTNSRSVEFGAGRRCAMMRADEHTNEPKYYLVKRHLLGLLAEFEPGAPLPAERELAKLLETSRSTVRQALSELVAEGRLERRHGSGTYVAEPKLAWPLEMASFTDQAAASGLELQTSLIAAERVWATPEISELLHIKVNAAVHRIERLRRVNGAPMALEQSHLSAARFPGLARLLRRSGSLYQVLSEQWGVAIVEAVETIETAPASPRESELLGTDTGAPMLVLTRHSFDESGAPVEWVRSWYRGDRYTFVARMSSRR</sequence>
<keyword evidence="3" id="KW-0804">Transcription</keyword>
<dbReference type="PRINTS" id="PR00035">
    <property type="entry name" value="HTHGNTR"/>
</dbReference>
<proteinExistence type="predicted"/>
<keyword evidence="6" id="KW-1185">Reference proteome</keyword>
<evidence type="ECO:0000256" key="3">
    <source>
        <dbReference type="ARBA" id="ARBA00023163"/>
    </source>
</evidence>
<name>A0ABX1SAV9_9PSEU</name>
<reference evidence="5 6" key="1">
    <citation type="submission" date="2020-04" db="EMBL/GenBank/DDBJ databases">
        <authorList>
            <person name="Klaysubun C."/>
            <person name="Duangmal K."/>
            <person name="Lipun K."/>
        </authorList>
    </citation>
    <scope>NUCLEOTIDE SEQUENCE [LARGE SCALE GENOMIC DNA]</scope>
    <source>
        <strain evidence="5 6">K10HN5</strain>
    </source>
</reference>
<comment type="caution">
    <text evidence="5">The sequence shown here is derived from an EMBL/GenBank/DDBJ whole genome shotgun (WGS) entry which is preliminary data.</text>
</comment>
<dbReference type="SMART" id="SM00345">
    <property type="entry name" value="HTH_GNTR"/>
    <property type="match status" value="1"/>
</dbReference>
<dbReference type="Pfam" id="PF07702">
    <property type="entry name" value="UTRA"/>
    <property type="match status" value="1"/>
</dbReference>
<evidence type="ECO:0000256" key="1">
    <source>
        <dbReference type="ARBA" id="ARBA00023015"/>
    </source>
</evidence>
<gene>
    <name evidence="5" type="ORF">HF526_08690</name>
</gene>
<dbReference type="EMBL" id="JAAXLA010000011">
    <property type="protein sequence ID" value="NMH97384.1"/>
    <property type="molecule type" value="Genomic_DNA"/>
</dbReference>
<dbReference type="SUPFAM" id="SSF46785">
    <property type="entry name" value="Winged helix' DNA-binding domain"/>
    <property type="match status" value="1"/>
</dbReference>
<evidence type="ECO:0000259" key="4">
    <source>
        <dbReference type="PROSITE" id="PS50949"/>
    </source>
</evidence>
<keyword evidence="1" id="KW-0805">Transcription regulation</keyword>
<dbReference type="PANTHER" id="PTHR44846:SF1">
    <property type="entry name" value="MANNOSYL-D-GLYCERATE TRANSPORT_METABOLISM SYSTEM REPRESSOR MNGR-RELATED"/>
    <property type="match status" value="1"/>
</dbReference>
<feature type="domain" description="HTH gntR-type" evidence="4">
    <location>
        <begin position="28"/>
        <end position="94"/>
    </location>
</feature>
<dbReference type="CDD" id="cd07377">
    <property type="entry name" value="WHTH_GntR"/>
    <property type="match status" value="1"/>
</dbReference>
<dbReference type="InterPro" id="IPR028978">
    <property type="entry name" value="Chorismate_lyase_/UTRA_dom_sf"/>
</dbReference>
<dbReference type="PROSITE" id="PS50949">
    <property type="entry name" value="HTH_GNTR"/>
    <property type="match status" value="1"/>
</dbReference>
<evidence type="ECO:0000256" key="2">
    <source>
        <dbReference type="ARBA" id="ARBA00023125"/>
    </source>
</evidence>
<dbReference type="Gene3D" id="3.40.1410.10">
    <property type="entry name" value="Chorismate lyase-like"/>
    <property type="match status" value="1"/>
</dbReference>
<organism evidence="5 6">
    <name type="scientific">Pseudonocardia acidicola</name>
    <dbReference type="NCBI Taxonomy" id="2724939"/>
    <lineage>
        <taxon>Bacteria</taxon>
        <taxon>Bacillati</taxon>
        <taxon>Actinomycetota</taxon>
        <taxon>Actinomycetes</taxon>
        <taxon>Pseudonocardiales</taxon>
        <taxon>Pseudonocardiaceae</taxon>
        <taxon>Pseudonocardia</taxon>
    </lineage>
</organism>
<dbReference type="SUPFAM" id="SSF64288">
    <property type="entry name" value="Chorismate lyase-like"/>
    <property type="match status" value="1"/>
</dbReference>
<dbReference type="InterPro" id="IPR011663">
    <property type="entry name" value="UTRA"/>
</dbReference>
<accession>A0ABX1SAV9</accession>
<dbReference type="Gene3D" id="1.10.10.10">
    <property type="entry name" value="Winged helix-like DNA-binding domain superfamily/Winged helix DNA-binding domain"/>
    <property type="match status" value="1"/>
</dbReference>
<evidence type="ECO:0000313" key="5">
    <source>
        <dbReference type="EMBL" id="NMH97384.1"/>
    </source>
</evidence>